<protein>
    <recommendedName>
        <fullName evidence="1">Protein kinase domain-containing protein</fullName>
    </recommendedName>
</protein>
<name>A0A6G0HM33_LARCR</name>
<evidence type="ECO:0000259" key="1">
    <source>
        <dbReference type="PROSITE" id="PS50011"/>
    </source>
</evidence>
<dbReference type="GO" id="GO:0007165">
    <property type="term" value="P:signal transduction"/>
    <property type="evidence" value="ECO:0007669"/>
    <property type="project" value="TreeGrafter"/>
</dbReference>
<proteinExistence type="predicted"/>
<dbReference type="AlphaFoldDB" id="A0A6G0HM33"/>
<keyword evidence="3" id="KW-1185">Reference proteome</keyword>
<sequence length="329" mass="37874">MNDLSNHAISRVQQLLHLVERYDLHHVKTLPYNNVQGVLEWLGANHSKRSFGHEEDTVTVLNMFVRERGLNTVQVMAIDETPQLEGKERLVTHCRSSCIVYKAFMPMVELDTLKGLEYLRSRTIQHRDFTYKNVLVCHQLDRKSLLFTFKISDFGTSCNFSTPDQPWANRTNMAPEVLWCLNTATGSDIFSWYCVMWELHGNSSLVQHKAPGKTYCKNTYAENLSELVGVYNPERGKVFELNYMTAMRACGVHAKHKNRRPSVEAISAKLQHIGNIADRYFVSMGVLCITLYPQERWSPLKLLSLPRYQYLRADFDEAQCTPACPCLCE</sequence>
<dbReference type="EMBL" id="REGW02000021">
    <property type="protein sequence ID" value="KAE8280245.1"/>
    <property type="molecule type" value="Genomic_DNA"/>
</dbReference>
<dbReference type="PANTHER" id="PTHR23257">
    <property type="entry name" value="SERINE-THREONINE PROTEIN KINASE"/>
    <property type="match status" value="1"/>
</dbReference>
<dbReference type="Gene3D" id="1.10.510.10">
    <property type="entry name" value="Transferase(Phosphotransferase) domain 1"/>
    <property type="match status" value="1"/>
</dbReference>
<dbReference type="InterPro" id="IPR011009">
    <property type="entry name" value="Kinase-like_dom_sf"/>
</dbReference>
<dbReference type="GO" id="GO:0005524">
    <property type="term" value="F:ATP binding"/>
    <property type="evidence" value="ECO:0007669"/>
    <property type="project" value="InterPro"/>
</dbReference>
<evidence type="ECO:0000313" key="3">
    <source>
        <dbReference type="Proteomes" id="UP000424527"/>
    </source>
</evidence>
<reference evidence="2 3" key="1">
    <citation type="submission" date="2019-07" db="EMBL/GenBank/DDBJ databases">
        <title>Chromosome genome assembly for large yellow croaker.</title>
        <authorList>
            <person name="Xiao S."/>
        </authorList>
    </citation>
    <scope>NUCLEOTIDE SEQUENCE [LARGE SCALE GENOMIC DNA]</scope>
    <source>
        <strain evidence="2">JMULYC20181020</strain>
        <tissue evidence="2">Muscle</tissue>
    </source>
</reference>
<dbReference type="PROSITE" id="PS50011">
    <property type="entry name" value="PROTEIN_KINASE_DOM"/>
    <property type="match status" value="1"/>
</dbReference>
<dbReference type="PROSITE" id="PS00109">
    <property type="entry name" value="PROTEIN_KINASE_TYR"/>
    <property type="match status" value="1"/>
</dbReference>
<dbReference type="GO" id="GO:0004672">
    <property type="term" value="F:protein kinase activity"/>
    <property type="evidence" value="ECO:0007669"/>
    <property type="project" value="InterPro"/>
</dbReference>
<dbReference type="Pfam" id="PF00069">
    <property type="entry name" value="Pkinase"/>
    <property type="match status" value="1"/>
</dbReference>
<dbReference type="InterPro" id="IPR008266">
    <property type="entry name" value="Tyr_kinase_AS"/>
</dbReference>
<dbReference type="Proteomes" id="UP000424527">
    <property type="component" value="Unassembled WGS sequence"/>
</dbReference>
<gene>
    <name evidence="2" type="ORF">D5F01_LYC20799</name>
</gene>
<dbReference type="GO" id="GO:0005737">
    <property type="term" value="C:cytoplasm"/>
    <property type="evidence" value="ECO:0007669"/>
    <property type="project" value="TreeGrafter"/>
</dbReference>
<accession>A0A6G0HM33</accession>
<evidence type="ECO:0000313" key="2">
    <source>
        <dbReference type="EMBL" id="KAE8280245.1"/>
    </source>
</evidence>
<dbReference type="InterPro" id="IPR000719">
    <property type="entry name" value="Prot_kinase_dom"/>
</dbReference>
<comment type="caution">
    <text evidence="2">The sequence shown here is derived from an EMBL/GenBank/DDBJ whole genome shotgun (WGS) entry which is preliminary data.</text>
</comment>
<organism evidence="2 3">
    <name type="scientific">Larimichthys crocea</name>
    <name type="common">Large yellow croaker</name>
    <name type="synonym">Pseudosciaena crocea</name>
    <dbReference type="NCBI Taxonomy" id="215358"/>
    <lineage>
        <taxon>Eukaryota</taxon>
        <taxon>Metazoa</taxon>
        <taxon>Chordata</taxon>
        <taxon>Craniata</taxon>
        <taxon>Vertebrata</taxon>
        <taxon>Euteleostomi</taxon>
        <taxon>Actinopterygii</taxon>
        <taxon>Neopterygii</taxon>
        <taxon>Teleostei</taxon>
        <taxon>Neoteleostei</taxon>
        <taxon>Acanthomorphata</taxon>
        <taxon>Eupercaria</taxon>
        <taxon>Sciaenidae</taxon>
        <taxon>Larimichthys</taxon>
    </lineage>
</organism>
<dbReference type="InterPro" id="IPR050167">
    <property type="entry name" value="Ser_Thr_protein_kinase"/>
</dbReference>
<dbReference type="SUPFAM" id="SSF56112">
    <property type="entry name" value="Protein kinase-like (PK-like)"/>
    <property type="match status" value="1"/>
</dbReference>
<feature type="domain" description="Protein kinase" evidence="1">
    <location>
        <begin position="1"/>
        <end position="311"/>
    </location>
</feature>